<dbReference type="InParanoid" id="D3BNE9"/>
<comment type="caution">
    <text evidence="1">The sequence shown here is derived from an EMBL/GenBank/DDBJ whole genome shotgun (WGS) entry which is preliminary data.</text>
</comment>
<dbReference type="RefSeq" id="XP_020428941.1">
    <property type="nucleotide sequence ID" value="XM_020580354.1"/>
</dbReference>
<reference evidence="1 2" key="1">
    <citation type="journal article" date="2011" name="Genome Res.">
        <title>Phylogeny-wide analysis of social amoeba genomes highlights ancient origins for complex intercellular communication.</title>
        <authorList>
            <person name="Heidel A.J."/>
            <person name="Lawal H.M."/>
            <person name="Felder M."/>
            <person name="Schilde C."/>
            <person name="Helps N.R."/>
            <person name="Tunggal B."/>
            <person name="Rivero F."/>
            <person name="John U."/>
            <person name="Schleicher M."/>
            <person name="Eichinger L."/>
            <person name="Platzer M."/>
            <person name="Noegel A.A."/>
            <person name="Schaap P."/>
            <person name="Gloeckner G."/>
        </authorList>
    </citation>
    <scope>NUCLEOTIDE SEQUENCE [LARGE SCALE GENOMIC DNA]</scope>
    <source>
        <strain evidence="2">ATCC 26659 / Pp 5 / PN500</strain>
    </source>
</reference>
<proteinExistence type="predicted"/>
<keyword evidence="2" id="KW-1185">Reference proteome</keyword>
<dbReference type="AlphaFoldDB" id="D3BNE9"/>
<sequence>MNIKEISNELLEVVKMKSTTILLVSAIVLCFALASLSQSTVQYCEYCTEEDQCDTSVPLKCVNLNTTECTLFTDPCGFIPEPYYVYIHPAIPEVKITLFLDQVCREPISEPTKYTCGDCVSGGFFNCSSKFE</sequence>
<evidence type="ECO:0000313" key="1">
    <source>
        <dbReference type="EMBL" id="EFA76809.1"/>
    </source>
</evidence>
<evidence type="ECO:0000313" key="2">
    <source>
        <dbReference type="Proteomes" id="UP000001396"/>
    </source>
</evidence>
<dbReference type="EMBL" id="ADBJ01000044">
    <property type="protein sequence ID" value="EFA76809.1"/>
    <property type="molecule type" value="Genomic_DNA"/>
</dbReference>
<protein>
    <submittedName>
        <fullName evidence="1">Uncharacterized protein</fullName>
    </submittedName>
</protein>
<dbReference type="GeneID" id="31365036"/>
<dbReference type="Proteomes" id="UP000001396">
    <property type="component" value="Unassembled WGS sequence"/>
</dbReference>
<name>D3BNE9_HETP5</name>
<organism evidence="1 2">
    <name type="scientific">Heterostelium pallidum (strain ATCC 26659 / Pp 5 / PN500)</name>
    <name type="common">Cellular slime mold</name>
    <name type="synonym">Polysphondylium pallidum</name>
    <dbReference type="NCBI Taxonomy" id="670386"/>
    <lineage>
        <taxon>Eukaryota</taxon>
        <taxon>Amoebozoa</taxon>
        <taxon>Evosea</taxon>
        <taxon>Eumycetozoa</taxon>
        <taxon>Dictyostelia</taxon>
        <taxon>Acytosteliales</taxon>
        <taxon>Acytosteliaceae</taxon>
        <taxon>Heterostelium</taxon>
    </lineage>
</organism>
<accession>D3BNE9</accession>
<gene>
    <name evidence="1" type="ORF">PPL_09561</name>
</gene>